<name>A0A1G1YVX1_9BACT</name>
<dbReference type="Proteomes" id="UP000178122">
    <property type="component" value="Unassembled WGS sequence"/>
</dbReference>
<evidence type="ECO:0000313" key="3">
    <source>
        <dbReference type="Proteomes" id="UP000178122"/>
    </source>
</evidence>
<evidence type="ECO:0000256" key="1">
    <source>
        <dbReference type="SAM" id="MobiDB-lite"/>
    </source>
</evidence>
<organism evidence="2 3">
    <name type="scientific">Candidatus Buchananbacteria bacterium RIFCSPLOWO2_01_FULL_40_23b</name>
    <dbReference type="NCBI Taxonomy" id="1797544"/>
    <lineage>
        <taxon>Bacteria</taxon>
        <taxon>Candidatus Buchananiibacteriota</taxon>
    </lineage>
</organism>
<protein>
    <submittedName>
        <fullName evidence="2">Uncharacterized protein</fullName>
    </submittedName>
</protein>
<evidence type="ECO:0000313" key="2">
    <source>
        <dbReference type="EMBL" id="OGY55547.1"/>
    </source>
</evidence>
<accession>A0A1G1YVX1</accession>
<comment type="caution">
    <text evidence="2">The sequence shown here is derived from an EMBL/GenBank/DDBJ whole genome shotgun (WGS) entry which is preliminary data.</text>
</comment>
<proteinExistence type="predicted"/>
<dbReference type="AlphaFoldDB" id="A0A1G1YVX1"/>
<feature type="region of interest" description="Disordered" evidence="1">
    <location>
        <begin position="101"/>
        <end position="122"/>
    </location>
</feature>
<reference evidence="2 3" key="1">
    <citation type="journal article" date="2016" name="Nat. Commun.">
        <title>Thousands of microbial genomes shed light on interconnected biogeochemical processes in an aquifer system.</title>
        <authorList>
            <person name="Anantharaman K."/>
            <person name="Brown C.T."/>
            <person name="Hug L.A."/>
            <person name="Sharon I."/>
            <person name="Castelle C.J."/>
            <person name="Probst A.J."/>
            <person name="Thomas B.C."/>
            <person name="Singh A."/>
            <person name="Wilkins M.J."/>
            <person name="Karaoz U."/>
            <person name="Brodie E.L."/>
            <person name="Williams K.H."/>
            <person name="Hubbard S.S."/>
            <person name="Banfield J.F."/>
        </authorList>
    </citation>
    <scope>NUCLEOTIDE SEQUENCE [LARGE SCALE GENOMIC DNA]</scope>
</reference>
<feature type="compositionally biased region" description="Basic residues" evidence="1">
    <location>
        <begin position="103"/>
        <end position="122"/>
    </location>
</feature>
<sequence length="122" mass="13856">MKDAVKKAIQTGYGLGLLSIEQGKKIAGQVRKELNLNDEEAKKLATELVRSSKKVSEEVIKSTSRHFEKAVMKSGLVSKHEWVVAKGVLQRRLKQKISSLRPQKNKKKKGVFHHVKKAWKKK</sequence>
<gene>
    <name evidence="2" type="ORF">A2912_00540</name>
</gene>
<dbReference type="EMBL" id="MHIN01000012">
    <property type="protein sequence ID" value="OGY55547.1"/>
    <property type="molecule type" value="Genomic_DNA"/>
</dbReference>